<reference evidence="3" key="5">
    <citation type="submission" date="2020-02" db="EMBL/GenBank/DDBJ databases">
        <authorList>
            <person name="Littmann E."/>
            <person name="Sorbara M."/>
        </authorList>
    </citation>
    <scope>NUCLEOTIDE SEQUENCE</scope>
    <source>
        <strain evidence="3">MSK.10.16</strain>
    </source>
</reference>
<dbReference type="EMBL" id="JAAIOD010000024">
    <property type="protein sequence ID" value="NSE59106.1"/>
    <property type="molecule type" value="Genomic_DNA"/>
</dbReference>
<keyword evidence="2" id="KW-0378">Hydrolase</keyword>
<reference evidence="3" key="4">
    <citation type="journal article" date="2020" name="Cell Host Microbe">
        <title>Functional and Genomic Variation between Human-Derived Isolates of Lachnospiraceae Reveals Inter- and Intra-Species Diversity.</title>
        <authorList>
            <person name="Sorbara M.T."/>
            <person name="Littmann E.R."/>
            <person name="Fontana E."/>
            <person name="Moody T.U."/>
            <person name="Kohout C.E."/>
            <person name="Gjonbalaj M."/>
            <person name="Eaton V."/>
            <person name="Seok R."/>
            <person name="Leiner I.M."/>
            <person name="Pamer E.G."/>
        </authorList>
    </citation>
    <scope>NUCLEOTIDE SEQUENCE</scope>
    <source>
        <strain evidence="3">MSK.10.16</strain>
    </source>
</reference>
<reference evidence="1 5" key="1">
    <citation type="submission" date="2015-09" db="EMBL/GenBank/DDBJ databases">
        <authorList>
            <consortium name="Pathogen Informatics"/>
        </authorList>
    </citation>
    <scope>NUCLEOTIDE SEQUENCE [LARGE SCALE GENOMIC DNA]</scope>
    <source>
        <strain evidence="1 5">2789STDY5608851</strain>
    </source>
</reference>
<dbReference type="Proteomes" id="UP000284095">
    <property type="component" value="Unassembled WGS sequence"/>
</dbReference>
<sequence>MRIEIPGYKTMDLKYLILDYNGTIAKDGIIPESVKERLKKLSGIYEIYVLTADTHGTARKICEGLPLKIQTFPGNAAAEEKRKIIEQLGGKRCIAVGNGRNDLPMCRIAELSVGIIEAEGAYGRLIANVDICTRSIEEALDVLAMPKRMVATLRG</sequence>
<dbReference type="RefSeq" id="WP_006428058.1">
    <property type="nucleotide sequence ID" value="NZ_CAXSPU010000030.1"/>
</dbReference>
<dbReference type="GeneID" id="93137901"/>
<dbReference type="Proteomes" id="UP000095380">
    <property type="component" value="Unassembled WGS sequence"/>
</dbReference>
<dbReference type="Pfam" id="PF00702">
    <property type="entry name" value="Hydrolase"/>
    <property type="match status" value="1"/>
</dbReference>
<reference evidence="4 6" key="2">
    <citation type="submission" date="2018-08" db="EMBL/GenBank/DDBJ databases">
        <title>A genome reference for cultivated species of the human gut microbiota.</title>
        <authorList>
            <person name="Zou Y."/>
            <person name="Xue W."/>
            <person name="Luo G."/>
        </authorList>
    </citation>
    <scope>NUCLEOTIDE SEQUENCE [LARGE SCALE GENOMIC DNA]</scope>
    <source>
        <strain evidence="4 6">AM22-22</strain>
    </source>
</reference>
<evidence type="ECO:0000313" key="7">
    <source>
        <dbReference type="Proteomes" id="UP000472916"/>
    </source>
</evidence>
<evidence type="ECO:0000313" key="6">
    <source>
        <dbReference type="Proteomes" id="UP000284095"/>
    </source>
</evidence>
<dbReference type="EMBL" id="WWSC01000011">
    <property type="protein sequence ID" value="MZK42018.1"/>
    <property type="molecule type" value="Genomic_DNA"/>
</dbReference>
<dbReference type="AlphaFoldDB" id="A0A174H6Q5"/>
<gene>
    <name evidence="4" type="ORF">DW265_04605</name>
    <name evidence="1" type="ORF">ERS852408_02723</name>
    <name evidence="3" type="ORF">G4332_13570</name>
    <name evidence="2" type="ORF">GT528_09960</name>
</gene>
<dbReference type="GO" id="GO:0016787">
    <property type="term" value="F:hydrolase activity"/>
    <property type="evidence" value="ECO:0007669"/>
    <property type="project" value="UniProtKB-KW"/>
</dbReference>
<dbReference type="EMBL" id="CYYM01000026">
    <property type="protein sequence ID" value="CUO68545.1"/>
    <property type="molecule type" value="Genomic_DNA"/>
</dbReference>
<keyword evidence="6" id="KW-1185">Reference proteome</keyword>
<protein>
    <submittedName>
        <fullName evidence="2">HAD family hydrolase</fullName>
    </submittedName>
    <submittedName>
        <fullName evidence="1">Soluble P-type ATPase</fullName>
    </submittedName>
</protein>
<evidence type="ECO:0000313" key="4">
    <source>
        <dbReference type="EMBL" id="RHG27110.1"/>
    </source>
</evidence>
<dbReference type="Proteomes" id="UP000724058">
    <property type="component" value="Unassembled WGS sequence"/>
</dbReference>
<proteinExistence type="predicted"/>
<dbReference type="Gene3D" id="3.40.50.1000">
    <property type="entry name" value="HAD superfamily/HAD-like"/>
    <property type="match status" value="1"/>
</dbReference>
<name>A0A174H6Q5_9FIRM</name>
<dbReference type="InterPro" id="IPR023214">
    <property type="entry name" value="HAD_sf"/>
</dbReference>
<evidence type="ECO:0000313" key="2">
    <source>
        <dbReference type="EMBL" id="MZK42018.1"/>
    </source>
</evidence>
<organism evidence="1 5">
    <name type="scientific">Dorea longicatena</name>
    <dbReference type="NCBI Taxonomy" id="88431"/>
    <lineage>
        <taxon>Bacteria</taxon>
        <taxon>Bacillati</taxon>
        <taxon>Bacillota</taxon>
        <taxon>Clostridia</taxon>
        <taxon>Lachnospirales</taxon>
        <taxon>Lachnospiraceae</taxon>
        <taxon>Dorea</taxon>
    </lineage>
</organism>
<dbReference type="SUPFAM" id="SSF56784">
    <property type="entry name" value="HAD-like"/>
    <property type="match status" value="1"/>
</dbReference>
<evidence type="ECO:0000313" key="1">
    <source>
        <dbReference type="EMBL" id="CUO68545.1"/>
    </source>
</evidence>
<accession>A0A174H6Q5</accession>
<dbReference type="Proteomes" id="UP000472916">
    <property type="component" value="Unassembled WGS sequence"/>
</dbReference>
<dbReference type="InterPro" id="IPR036412">
    <property type="entry name" value="HAD-like_sf"/>
</dbReference>
<evidence type="ECO:0000313" key="3">
    <source>
        <dbReference type="EMBL" id="NSE59106.1"/>
    </source>
</evidence>
<reference evidence="2 7" key="3">
    <citation type="journal article" date="2019" name="Nat. Med.">
        <title>A library of human gut bacterial isolates paired with longitudinal multiomics data enables mechanistic microbiome research.</title>
        <authorList>
            <person name="Poyet M."/>
            <person name="Groussin M."/>
            <person name="Gibbons S.M."/>
            <person name="Avila-Pacheco J."/>
            <person name="Jiang X."/>
            <person name="Kearney S.M."/>
            <person name="Perrotta A.R."/>
            <person name="Berdy B."/>
            <person name="Zhao S."/>
            <person name="Lieberman T.D."/>
            <person name="Swanson P.K."/>
            <person name="Smith M."/>
            <person name="Roesemann S."/>
            <person name="Alexander J.E."/>
            <person name="Rich S.A."/>
            <person name="Livny J."/>
            <person name="Vlamakis H."/>
            <person name="Clish C."/>
            <person name="Bullock K."/>
            <person name="Deik A."/>
            <person name="Scott J."/>
            <person name="Pierce K.A."/>
            <person name="Xavier R.J."/>
            <person name="Alm E.J."/>
        </authorList>
    </citation>
    <scope>NUCLEOTIDE SEQUENCE [LARGE SCALE GENOMIC DNA]</scope>
    <source>
        <strain evidence="2 7">BIOML-A6</strain>
    </source>
</reference>
<dbReference type="EMBL" id="QRIC01000007">
    <property type="protein sequence ID" value="RHG27110.1"/>
    <property type="molecule type" value="Genomic_DNA"/>
</dbReference>
<evidence type="ECO:0000313" key="5">
    <source>
        <dbReference type="Proteomes" id="UP000095380"/>
    </source>
</evidence>